<reference evidence="2" key="1">
    <citation type="journal article" date="2019" name="Int. J. Syst. Evol. Microbiol.">
        <title>The Global Catalogue of Microorganisms (GCM) 10K type strain sequencing project: providing services to taxonomists for standard genome sequencing and annotation.</title>
        <authorList>
            <consortium name="The Broad Institute Genomics Platform"/>
            <consortium name="The Broad Institute Genome Sequencing Center for Infectious Disease"/>
            <person name="Wu L."/>
            <person name="Ma J."/>
        </authorList>
    </citation>
    <scope>NUCLEOTIDE SEQUENCE [LARGE SCALE GENOMIC DNA]</scope>
    <source>
        <strain evidence="2">CCM 8391</strain>
    </source>
</reference>
<evidence type="ECO:0000313" key="2">
    <source>
        <dbReference type="Proteomes" id="UP001596302"/>
    </source>
</evidence>
<dbReference type="RefSeq" id="WP_379584091.1">
    <property type="nucleotide sequence ID" value="NZ_JBHSQW010000015.1"/>
</dbReference>
<comment type="caution">
    <text evidence="1">The sequence shown here is derived from an EMBL/GenBank/DDBJ whole genome shotgun (WGS) entry which is preliminary data.</text>
</comment>
<evidence type="ECO:0008006" key="3">
    <source>
        <dbReference type="Google" id="ProtNLM"/>
    </source>
</evidence>
<gene>
    <name evidence="1" type="ORF">ACFQE5_07475</name>
</gene>
<evidence type="ECO:0000313" key="1">
    <source>
        <dbReference type="EMBL" id="MFC5994050.1"/>
    </source>
</evidence>
<dbReference type="Proteomes" id="UP001596302">
    <property type="component" value="Unassembled WGS sequence"/>
</dbReference>
<accession>A0ABW1J066</accession>
<name>A0ABW1J066_9PSEU</name>
<sequence>MARPFRFGVNPTAVSGRPRWADTCRRAEQLGYDVILVNAANKRSRTAYDH</sequence>
<keyword evidence="2" id="KW-1185">Reference proteome</keyword>
<proteinExistence type="predicted"/>
<dbReference type="EMBL" id="JBHSQW010000015">
    <property type="protein sequence ID" value="MFC5994050.1"/>
    <property type="molecule type" value="Genomic_DNA"/>
</dbReference>
<protein>
    <recommendedName>
        <fullName evidence="3">Sugar phosphate isomerase/epimerase</fullName>
    </recommendedName>
</protein>
<organism evidence="1 2">
    <name type="scientific">Pseudonocardia hispaniensis</name>
    <dbReference type="NCBI Taxonomy" id="904933"/>
    <lineage>
        <taxon>Bacteria</taxon>
        <taxon>Bacillati</taxon>
        <taxon>Actinomycetota</taxon>
        <taxon>Actinomycetes</taxon>
        <taxon>Pseudonocardiales</taxon>
        <taxon>Pseudonocardiaceae</taxon>
        <taxon>Pseudonocardia</taxon>
    </lineage>
</organism>